<organism evidence="1 2">
    <name type="scientific">Ascodesmis nigricans</name>
    <dbReference type="NCBI Taxonomy" id="341454"/>
    <lineage>
        <taxon>Eukaryota</taxon>
        <taxon>Fungi</taxon>
        <taxon>Dikarya</taxon>
        <taxon>Ascomycota</taxon>
        <taxon>Pezizomycotina</taxon>
        <taxon>Pezizomycetes</taxon>
        <taxon>Pezizales</taxon>
        <taxon>Ascodesmidaceae</taxon>
        <taxon>Ascodesmis</taxon>
    </lineage>
</organism>
<keyword evidence="2" id="KW-1185">Reference proteome</keyword>
<dbReference type="Proteomes" id="UP000298138">
    <property type="component" value="Unassembled WGS sequence"/>
</dbReference>
<dbReference type="OrthoDB" id="2013972at2759"/>
<evidence type="ECO:0000313" key="2">
    <source>
        <dbReference type="Proteomes" id="UP000298138"/>
    </source>
</evidence>
<dbReference type="EMBL" id="ML220112">
    <property type="protein sequence ID" value="TGZ85336.1"/>
    <property type="molecule type" value="Genomic_DNA"/>
</dbReference>
<dbReference type="InterPro" id="IPR029063">
    <property type="entry name" value="SAM-dependent_MTases_sf"/>
</dbReference>
<dbReference type="InParanoid" id="A0A4S2N7Z3"/>
<dbReference type="Gene3D" id="3.40.50.150">
    <property type="entry name" value="Vaccinia Virus protein VP39"/>
    <property type="match status" value="1"/>
</dbReference>
<reference evidence="1 2" key="1">
    <citation type="submission" date="2019-04" db="EMBL/GenBank/DDBJ databases">
        <title>Comparative genomics and transcriptomics to analyze fruiting body development in filamentous ascomycetes.</title>
        <authorList>
            <consortium name="DOE Joint Genome Institute"/>
            <person name="Lutkenhaus R."/>
            <person name="Traeger S."/>
            <person name="Breuer J."/>
            <person name="Kuo A."/>
            <person name="Lipzen A."/>
            <person name="Pangilinan J."/>
            <person name="Dilworth D."/>
            <person name="Sandor L."/>
            <person name="Poggeler S."/>
            <person name="Barry K."/>
            <person name="Grigoriev I.V."/>
            <person name="Nowrousian M."/>
        </authorList>
    </citation>
    <scope>NUCLEOTIDE SEQUENCE [LARGE SCALE GENOMIC DNA]</scope>
    <source>
        <strain evidence="1 2">CBS 389.68</strain>
    </source>
</reference>
<evidence type="ECO:0000313" key="1">
    <source>
        <dbReference type="EMBL" id="TGZ85336.1"/>
    </source>
</evidence>
<dbReference type="AlphaFoldDB" id="A0A4S2N7Z3"/>
<dbReference type="Pfam" id="PF13489">
    <property type="entry name" value="Methyltransf_23"/>
    <property type="match status" value="1"/>
</dbReference>
<sequence>MRHQTLLTFVFAQGFGDEHPGSKIVGVDLAPIQSTWVAPNKEWTFPKNHFNLIHPRTVRAGVKDWGRYMTQMYEHCTPDGYVEISEAGFVDVKEYVFKFPSEDWVKKGKLRRLRAITAVTSISGFEAYGKSLMTYYGGMSDEEATKLIGECQEIVRSCTQHIYNFQFHLVARKLESGSKA</sequence>
<gene>
    <name evidence="1" type="ORF">EX30DRAFT_345896</name>
</gene>
<accession>A0A4S2N7Z3</accession>
<evidence type="ECO:0008006" key="3">
    <source>
        <dbReference type="Google" id="ProtNLM"/>
    </source>
</evidence>
<protein>
    <recommendedName>
        <fullName evidence="3">S-adenosyl-L-methionine-dependent methyltransferase</fullName>
    </recommendedName>
</protein>
<name>A0A4S2N7Z3_9PEZI</name>
<dbReference type="SUPFAM" id="SSF53335">
    <property type="entry name" value="S-adenosyl-L-methionine-dependent methyltransferases"/>
    <property type="match status" value="1"/>
</dbReference>
<proteinExistence type="predicted"/>